<feature type="transmembrane region" description="Helical" evidence="5">
    <location>
        <begin position="31"/>
        <end position="56"/>
    </location>
</feature>
<sequence length="184" mass="19615">MIGLAEASMMFGFIPRDFVASGWRDDPVRSWLSPLASAFLARDFVSATFNLIFLLIAGRYVEKALRPVGLGILLLAGAYAGALARLVLTPGSLLPSAGLEPAVFAVIGAYFMLYGVPGAIPIGHGKSRWVQIAMLAGVWLGIQLVFSLIAQSFELSVSIIEPLGGLAAGVALARPLLKWQYRRA</sequence>
<gene>
    <name evidence="7" type="ORF">H3Z74_10450</name>
</gene>
<feature type="transmembrane region" description="Helical" evidence="5">
    <location>
        <begin position="101"/>
        <end position="120"/>
    </location>
</feature>
<name>A0A7H0LPA5_9SPHN</name>
<dbReference type="InterPro" id="IPR022764">
    <property type="entry name" value="Peptidase_S54_rhomboid_dom"/>
</dbReference>
<evidence type="ECO:0000256" key="2">
    <source>
        <dbReference type="ARBA" id="ARBA00022692"/>
    </source>
</evidence>
<keyword evidence="8" id="KW-1185">Reference proteome</keyword>
<feature type="domain" description="Peptidase S54 rhomboid" evidence="6">
    <location>
        <begin position="35"/>
        <end position="177"/>
    </location>
</feature>
<keyword evidence="7" id="KW-0645">Protease</keyword>
<dbReference type="SUPFAM" id="SSF144091">
    <property type="entry name" value="Rhomboid-like"/>
    <property type="match status" value="1"/>
</dbReference>
<keyword evidence="7" id="KW-0378">Hydrolase</keyword>
<dbReference type="AlphaFoldDB" id="A0A7H0LPA5"/>
<dbReference type="GO" id="GO:0006508">
    <property type="term" value="P:proteolysis"/>
    <property type="evidence" value="ECO:0007669"/>
    <property type="project" value="UniProtKB-KW"/>
</dbReference>
<keyword evidence="2 5" id="KW-0812">Transmembrane</keyword>
<dbReference type="Gene3D" id="1.20.1540.10">
    <property type="entry name" value="Rhomboid-like"/>
    <property type="match status" value="1"/>
</dbReference>
<feature type="transmembrane region" description="Helical" evidence="5">
    <location>
        <begin position="132"/>
        <end position="153"/>
    </location>
</feature>
<evidence type="ECO:0000256" key="4">
    <source>
        <dbReference type="ARBA" id="ARBA00023136"/>
    </source>
</evidence>
<feature type="transmembrane region" description="Helical" evidence="5">
    <location>
        <begin position="68"/>
        <end position="89"/>
    </location>
</feature>
<dbReference type="EMBL" id="CP061038">
    <property type="protein sequence ID" value="QNQ11508.1"/>
    <property type="molecule type" value="Genomic_DNA"/>
</dbReference>
<evidence type="ECO:0000313" key="8">
    <source>
        <dbReference type="Proteomes" id="UP000516148"/>
    </source>
</evidence>
<protein>
    <submittedName>
        <fullName evidence="7">Rhomboid family intramembrane serine protease</fullName>
    </submittedName>
</protein>
<dbReference type="KEGG" id="spap:H3Z74_10450"/>
<evidence type="ECO:0000256" key="3">
    <source>
        <dbReference type="ARBA" id="ARBA00022989"/>
    </source>
</evidence>
<keyword evidence="4 5" id="KW-0472">Membrane</keyword>
<dbReference type="GO" id="GO:0004252">
    <property type="term" value="F:serine-type endopeptidase activity"/>
    <property type="evidence" value="ECO:0007669"/>
    <property type="project" value="InterPro"/>
</dbReference>
<dbReference type="RefSeq" id="WP_187763789.1">
    <property type="nucleotide sequence ID" value="NZ_CP061038.1"/>
</dbReference>
<dbReference type="InterPro" id="IPR035952">
    <property type="entry name" value="Rhomboid-like_sf"/>
</dbReference>
<evidence type="ECO:0000256" key="5">
    <source>
        <dbReference type="SAM" id="Phobius"/>
    </source>
</evidence>
<dbReference type="Pfam" id="PF01694">
    <property type="entry name" value="Rhomboid"/>
    <property type="match status" value="1"/>
</dbReference>
<feature type="transmembrane region" description="Helical" evidence="5">
    <location>
        <begin position="159"/>
        <end position="177"/>
    </location>
</feature>
<reference evidence="7 8" key="1">
    <citation type="submission" date="2020-09" db="EMBL/GenBank/DDBJ databases">
        <title>Sphingomonas sp., a new species isolated from pork steak.</title>
        <authorList>
            <person name="Heidler von Heilborn D."/>
        </authorList>
    </citation>
    <scope>NUCLEOTIDE SEQUENCE [LARGE SCALE GENOMIC DNA]</scope>
    <source>
        <strain evidence="8">S8-3T</strain>
    </source>
</reference>
<comment type="subcellular location">
    <subcellularLocation>
        <location evidence="1">Membrane</location>
        <topology evidence="1">Multi-pass membrane protein</topology>
    </subcellularLocation>
</comment>
<organism evidence="7 8">
    <name type="scientific">Sphingomonas alpina</name>
    <dbReference type="NCBI Taxonomy" id="653931"/>
    <lineage>
        <taxon>Bacteria</taxon>
        <taxon>Pseudomonadati</taxon>
        <taxon>Pseudomonadota</taxon>
        <taxon>Alphaproteobacteria</taxon>
        <taxon>Sphingomonadales</taxon>
        <taxon>Sphingomonadaceae</taxon>
        <taxon>Sphingomonas</taxon>
    </lineage>
</organism>
<dbReference type="GO" id="GO:0016020">
    <property type="term" value="C:membrane"/>
    <property type="evidence" value="ECO:0007669"/>
    <property type="project" value="UniProtKB-SubCell"/>
</dbReference>
<keyword evidence="3 5" id="KW-1133">Transmembrane helix</keyword>
<evidence type="ECO:0000259" key="6">
    <source>
        <dbReference type="Pfam" id="PF01694"/>
    </source>
</evidence>
<accession>A0A7H0LPA5</accession>
<dbReference type="Proteomes" id="UP000516148">
    <property type="component" value="Chromosome"/>
</dbReference>
<evidence type="ECO:0000313" key="7">
    <source>
        <dbReference type="EMBL" id="QNQ11508.1"/>
    </source>
</evidence>
<evidence type="ECO:0000256" key="1">
    <source>
        <dbReference type="ARBA" id="ARBA00004141"/>
    </source>
</evidence>
<proteinExistence type="predicted"/>